<feature type="compositionally biased region" description="Polar residues" evidence="1">
    <location>
        <begin position="31"/>
        <end position="48"/>
    </location>
</feature>
<name>A0A1A8E245_NOTKA</name>
<proteinExistence type="predicted"/>
<organism evidence="2">
    <name type="scientific">Nothobranchius kadleci</name>
    <name type="common">African annual killifish</name>
    <dbReference type="NCBI Taxonomy" id="1051664"/>
    <lineage>
        <taxon>Eukaryota</taxon>
        <taxon>Metazoa</taxon>
        <taxon>Chordata</taxon>
        <taxon>Craniata</taxon>
        <taxon>Vertebrata</taxon>
        <taxon>Euteleostomi</taxon>
        <taxon>Actinopterygii</taxon>
        <taxon>Neopterygii</taxon>
        <taxon>Teleostei</taxon>
        <taxon>Neoteleostei</taxon>
        <taxon>Acanthomorphata</taxon>
        <taxon>Ovalentaria</taxon>
        <taxon>Atherinomorphae</taxon>
        <taxon>Cyprinodontiformes</taxon>
        <taxon>Nothobranchiidae</taxon>
        <taxon>Nothobranchius</taxon>
    </lineage>
</organism>
<feature type="non-terminal residue" evidence="2">
    <location>
        <position position="64"/>
    </location>
</feature>
<feature type="compositionally biased region" description="Basic residues" evidence="1">
    <location>
        <begin position="1"/>
        <end position="12"/>
    </location>
</feature>
<dbReference type="EMBL" id="HAEA01010664">
    <property type="protein sequence ID" value="SBQ39144.1"/>
    <property type="molecule type" value="Transcribed_RNA"/>
</dbReference>
<reference evidence="2" key="1">
    <citation type="submission" date="2016-05" db="EMBL/GenBank/DDBJ databases">
        <authorList>
            <person name="Lavstsen T."/>
            <person name="Jespersen J.S."/>
        </authorList>
    </citation>
    <scope>NUCLEOTIDE SEQUENCE</scope>
    <source>
        <tissue evidence="2">Brain</tissue>
    </source>
</reference>
<reference evidence="2" key="2">
    <citation type="submission" date="2016-06" db="EMBL/GenBank/DDBJ databases">
        <title>The genome of a short-lived fish provides insights into sex chromosome evolution and the genetic control of aging.</title>
        <authorList>
            <person name="Reichwald K."/>
            <person name="Felder M."/>
            <person name="Petzold A."/>
            <person name="Koch P."/>
            <person name="Groth M."/>
            <person name="Platzer M."/>
        </authorList>
    </citation>
    <scope>NUCLEOTIDE SEQUENCE</scope>
    <source>
        <tissue evidence="2">Brain</tissue>
    </source>
</reference>
<evidence type="ECO:0000313" key="2">
    <source>
        <dbReference type="EMBL" id="SBQ39144.1"/>
    </source>
</evidence>
<protein>
    <submittedName>
        <fullName evidence="2">Coiled-coil domain containing 106</fullName>
    </submittedName>
</protein>
<accession>A0A1A8E245</accession>
<feature type="region of interest" description="Disordered" evidence="1">
    <location>
        <begin position="1"/>
        <end position="48"/>
    </location>
</feature>
<evidence type="ECO:0000256" key="1">
    <source>
        <dbReference type="SAM" id="MobiDB-lite"/>
    </source>
</evidence>
<dbReference type="AlphaFoldDB" id="A0A1A8E245"/>
<gene>
    <name evidence="2" type="primary">CCDC106</name>
</gene>
<sequence length="64" mass="7496">EVTLRAFRRSSRHHAELKTERKIRRREKQGNQESVNERGSSLACQTRPLFNSAQRKSLGTLLFK</sequence>
<feature type="non-terminal residue" evidence="2">
    <location>
        <position position="1"/>
    </location>
</feature>